<protein>
    <submittedName>
        <fullName evidence="1">Uncharacterized protein</fullName>
    </submittedName>
</protein>
<organism evidence="1 2">
    <name type="scientific">Thomasclavelia spiroformis</name>
    <dbReference type="NCBI Taxonomy" id="29348"/>
    <lineage>
        <taxon>Bacteria</taxon>
        <taxon>Bacillati</taxon>
        <taxon>Bacillota</taxon>
        <taxon>Erysipelotrichia</taxon>
        <taxon>Erysipelotrichales</taxon>
        <taxon>Coprobacillaceae</taxon>
        <taxon>Thomasclavelia</taxon>
    </lineage>
</organism>
<dbReference type="RefSeq" id="WP_087254578.1">
    <property type="nucleotide sequence ID" value="NZ_CASDTW010000088.1"/>
</dbReference>
<reference evidence="2" key="1">
    <citation type="submission" date="2017-04" db="EMBL/GenBank/DDBJ databases">
        <title>Function of individual gut microbiota members based on whole genome sequencing of pure cultures obtained from chicken caecum.</title>
        <authorList>
            <person name="Medvecky M."/>
            <person name="Cejkova D."/>
            <person name="Polansky O."/>
            <person name="Karasova D."/>
            <person name="Kubasova T."/>
            <person name="Cizek A."/>
            <person name="Rychlik I."/>
        </authorList>
    </citation>
    <scope>NUCLEOTIDE SEQUENCE [LARGE SCALE GENOMIC DNA]</scope>
    <source>
        <strain evidence="2">An149</strain>
    </source>
</reference>
<comment type="caution">
    <text evidence="1">The sequence shown here is derived from an EMBL/GenBank/DDBJ whole genome shotgun (WGS) entry which is preliminary data.</text>
</comment>
<name>A0A1Y4QM18_9FIRM</name>
<proteinExistence type="predicted"/>
<dbReference type="Proteomes" id="UP000196258">
    <property type="component" value="Unassembled WGS sequence"/>
</dbReference>
<dbReference type="EMBL" id="NFLB01000002">
    <property type="protein sequence ID" value="OUQ06130.1"/>
    <property type="molecule type" value="Genomic_DNA"/>
</dbReference>
<evidence type="ECO:0000313" key="2">
    <source>
        <dbReference type="Proteomes" id="UP000196258"/>
    </source>
</evidence>
<sequence>MEGITEINKEDYIDDCVKIVKELVVDEEFSDEIWYALTAEIMDTCLFIGGDFGEENIRNITNQYITSNGIARFKKAHGVR</sequence>
<gene>
    <name evidence="1" type="ORF">B5E91_02285</name>
</gene>
<dbReference type="AlphaFoldDB" id="A0A1Y4QM18"/>
<evidence type="ECO:0000313" key="1">
    <source>
        <dbReference type="EMBL" id="OUQ06130.1"/>
    </source>
</evidence>
<accession>A0A1Y4QM18</accession>